<dbReference type="STRING" id="157072.A0A024TEY3"/>
<evidence type="ECO:0000256" key="3">
    <source>
        <dbReference type="ARBA" id="ARBA00022741"/>
    </source>
</evidence>
<dbReference type="PROSITE" id="PS50011">
    <property type="entry name" value="PROTEIN_KINASE_DOM"/>
    <property type="match status" value="1"/>
</dbReference>
<sequence>MTRRERIVGNHYQLGLEIGKGGFGTVFSALDLRNGKSVAIKQVSLIDMAKEELAAIESEIKLLKKLHHENIVKYYNTIKEEDYLYIVLEYMENGSLAQFMKKFGTLSETLVAMYITQVLRGLAYLHAQGVLHRDVKGANILTTKDGLVKIADFGVAIKLNEAQKSNSVVGSPYWMAPEVIEMAGWSSASDIWSVGCTIIELLTQKPPYFDLAPMAALFRIVQDDHPPLPKSISPALHDFIMKCFMKEPRLRLSADELLQHPWISQIPRTKVEQSTQEVQENVTSTDDRAAVLNTIRMYDSYTRDSAISNLEAMKEDDDDENWDMDLEATTQTPLKLVKPMTDPAPRPTFDDQLPKSTFQLSNDDANDPFWNDDDPVPAPLRDAATFGTWGNSSGVHGEGSKLKHFREDDNGDDLIGDFDADDVLKNGNSLRFRLSSSLQDDGLDGFAETSFGEPFFDTSQREMTNKATARVVELLSLLDPSMEDRVILDACQQLHDLCGNNATLRQELASQPGVIPNLMEALEFKELKLLHAVMNVVNMLILDNKKFLENLALVGLLPLVVALVVDQPEKKQSKQDMQSLVRLEAAKFVEQTCVSSSWTLQMFIACGGLPLLINFLSSTDETLHRISLTGIGCIFSIQSIPKNDTCRLFVKLGLLKKLIAVYNQVVLSIVKHQNDMADMQSLLEELHQICDIFLLFSQGDVIVKEHMCDLVVLEGLLYSLNPGNIITEVDEYATAMVKVLKCIRNMSMEPNTLENLDRAGTIPTLVHVLQHESSPQIKDVQNIVLHAMFYLCRINRNRQTHAAQAGLIPFLQRVTQTRSPLKQFVLPIMCDLASASATAREHLWACDGVTFFLTLLSDKFWQIDAMKALAAWLVHDTLKIENVLLAPHYIQQIISCFRTAEHQFENLLESLLEILSRSVRMNQALGRSSLFVMEILFRLSYPKPFVRKNLLKMLKCIFESHTSPVQFLVEYNIHPIIHALAQENNQILIQEIASQLLQAILVSAAVF</sequence>
<dbReference type="InterPro" id="IPR001245">
    <property type="entry name" value="Ser-Thr/Tyr_kinase_cat_dom"/>
</dbReference>
<evidence type="ECO:0000256" key="1">
    <source>
        <dbReference type="ARBA" id="ARBA00022527"/>
    </source>
</evidence>
<dbReference type="RefSeq" id="XP_008878638.1">
    <property type="nucleotide sequence ID" value="XM_008880416.1"/>
</dbReference>
<keyword evidence="5 6" id="KW-0067">ATP-binding</keyword>
<dbReference type="Gene3D" id="1.25.10.10">
    <property type="entry name" value="Leucine-rich Repeat Variant"/>
    <property type="match status" value="2"/>
</dbReference>
<dbReference type="CDD" id="cd06627">
    <property type="entry name" value="STKc_Cdc7_like"/>
    <property type="match status" value="1"/>
</dbReference>
<dbReference type="OrthoDB" id="8693905at2759"/>
<gene>
    <name evidence="8" type="ORF">H310_13058</name>
</gene>
<name>A0A024TEY3_9STRA</name>
<reference evidence="8" key="1">
    <citation type="submission" date="2013-12" db="EMBL/GenBank/DDBJ databases">
        <title>The Genome Sequence of Aphanomyces invadans NJM9701.</title>
        <authorList>
            <consortium name="The Broad Institute Genomics Platform"/>
            <person name="Russ C."/>
            <person name="Tyler B."/>
            <person name="van West P."/>
            <person name="Dieguez-Uribeondo J."/>
            <person name="Young S.K."/>
            <person name="Zeng Q."/>
            <person name="Gargeya S."/>
            <person name="Fitzgerald M."/>
            <person name="Abouelleil A."/>
            <person name="Alvarado L."/>
            <person name="Chapman S.B."/>
            <person name="Gainer-Dewar J."/>
            <person name="Goldberg J."/>
            <person name="Griggs A."/>
            <person name="Gujja S."/>
            <person name="Hansen M."/>
            <person name="Howarth C."/>
            <person name="Imamovic A."/>
            <person name="Ireland A."/>
            <person name="Larimer J."/>
            <person name="McCowan C."/>
            <person name="Murphy C."/>
            <person name="Pearson M."/>
            <person name="Poon T.W."/>
            <person name="Priest M."/>
            <person name="Roberts A."/>
            <person name="Saif S."/>
            <person name="Shea T."/>
            <person name="Sykes S."/>
            <person name="Wortman J."/>
            <person name="Nusbaum C."/>
            <person name="Birren B."/>
        </authorList>
    </citation>
    <scope>NUCLEOTIDE SEQUENCE [LARGE SCALE GENOMIC DNA]</scope>
    <source>
        <strain evidence="8">NJM9701</strain>
    </source>
</reference>
<dbReference type="PROSITE" id="PS00108">
    <property type="entry name" value="PROTEIN_KINASE_ST"/>
    <property type="match status" value="1"/>
</dbReference>
<dbReference type="InterPro" id="IPR017441">
    <property type="entry name" value="Protein_kinase_ATP_BS"/>
</dbReference>
<dbReference type="InterPro" id="IPR011989">
    <property type="entry name" value="ARM-like"/>
</dbReference>
<keyword evidence="2" id="KW-0808">Transferase</keyword>
<dbReference type="InterPro" id="IPR008271">
    <property type="entry name" value="Ser/Thr_kinase_AS"/>
</dbReference>
<organism evidence="8">
    <name type="scientific">Aphanomyces invadans</name>
    <dbReference type="NCBI Taxonomy" id="157072"/>
    <lineage>
        <taxon>Eukaryota</taxon>
        <taxon>Sar</taxon>
        <taxon>Stramenopiles</taxon>
        <taxon>Oomycota</taxon>
        <taxon>Saprolegniomycetes</taxon>
        <taxon>Saprolegniales</taxon>
        <taxon>Verrucalvaceae</taxon>
        <taxon>Aphanomyces</taxon>
    </lineage>
</organism>
<dbReference type="FunFam" id="1.10.510.10:FF:000571">
    <property type="entry name" value="Maternal embryonic leucine zipper kinase"/>
    <property type="match status" value="1"/>
</dbReference>
<evidence type="ECO:0000256" key="2">
    <source>
        <dbReference type="ARBA" id="ARBA00022679"/>
    </source>
</evidence>
<dbReference type="InterPro" id="IPR016024">
    <property type="entry name" value="ARM-type_fold"/>
</dbReference>
<dbReference type="PRINTS" id="PR00109">
    <property type="entry name" value="TYRKINASE"/>
</dbReference>
<dbReference type="SMART" id="SM00220">
    <property type="entry name" value="S_TKc"/>
    <property type="match status" value="1"/>
</dbReference>
<accession>A0A024TEY3</accession>
<protein>
    <submittedName>
        <fullName evidence="8">STE/STE11/CDC15 protein kinase, variant</fullName>
    </submittedName>
</protein>
<dbReference type="VEuPathDB" id="FungiDB:H310_13058"/>
<dbReference type="AlphaFoldDB" id="A0A024TEY3"/>
<dbReference type="PANTHER" id="PTHR48016">
    <property type="entry name" value="MAP KINASE KINASE KINASE SSK2-RELATED-RELATED"/>
    <property type="match status" value="1"/>
</dbReference>
<evidence type="ECO:0000259" key="7">
    <source>
        <dbReference type="PROSITE" id="PS50011"/>
    </source>
</evidence>
<dbReference type="GO" id="GO:0005524">
    <property type="term" value="F:ATP binding"/>
    <property type="evidence" value="ECO:0007669"/>
    <property type="project" value="UniProtKB-UniRule"/>
</dbReference>
<evidence type="ECO:0000256" key="5">
    <source>
        <dbReference type="ARBA" id="ARBA00022840"/>
    </source>
</evidence>
<dbReference type="GO" id="GO:0005737">
    <property type="term" value="C:cytoplasm"/>
    <property type="evidence" value="ECO:0007669"/>
    <property type="project" value="TreeGrafter"/>
</dbReference>
<feature type="binding site" evidence="6">
    <location>
        <position position="41"/>
    </location>
    <ligand>
        <name>ATP</name>
        <dbReference type="ChEBI" id="CHEBI:30616"/>
    </ligand>
</feature>
<keyword evidence="1" id="KW-0723">Serine/threonine-protein kinase</keyword>
<dbReference type="Pfam" id="PF00069">
    <property type="entry name" value="Pkinase"/>
    <property type="match status" value="1"/>
</dbReference>
<dbReference type="InterPro" id="IPR011009">
    <property type="entry name" value="Kinase-like_dom_sf"/>
</dbReference>
<evidence type="ECO:0000313" key="8">
    <source>
        <dbReference type="EMBL" id="ETV92603.1"/>
    </source>
</evidence>
<feature type="domain" description="Protein kinase" evidence="7">
    <location>
        <begin position="12"/>
        <end position="263"/>
    </location>
</feature>
<dbReference type="PANTHER" id="PTHR48016:SF4">
    <property type="entry name" value="PROTEIN KINASE DOMAIN-CONTAINING PROTEIN"/>
    <property type="match status" value="1"/>
</dbReference>
<dbReference type="GeneID" id="20090108"/>
<dbReference type="PROSITE" id="PS00107">
    <property type="entry name" value="PROTEIN_KINASE_ATP"/>
    <property type="match status" value="1"/>
</dbReference>
<dbReference type="InterPro" id="IPR050538">
    <property type="entry name" value="MAP_kinase_kinase_kinase"/>
</dbReference>
<dbReference type="SUPFAM" id="SSF56112">
    <property type="entry name" value="Protein kinase-like (PK-like)"/>
    <property type="match status" value="1"/>
</dbReference>
<dbReference type="InterPro" id="IPR000719">
    <property type="entry name" value="Prot_kinase_dom"/>
</dbReference>
<dbReference type="EMBL" id="KI913998">
    <property type="protein sequence ID" value="ETV92603.1"/>
    <property type="molecule type" value="Genomic_DNA"/>
</dbReference>
<evidence type="ECO:0000256" key="4">
    <source>
        <dbReference type="ARBA" id="ARBA00022777"/>
    </source>
</evidence>
<dbReference type="Gene3D" id="1.10.510.10">
    <property type="entry name" value="Transferase(Phosphotransferase) domain 1"/>
    <property type="match status" value="1"/>
</dbReference>
<dbReference type="GO" id="GO:0004709">
    <property type="term" value="F:MAP kinase kinase kinase activity"/>
    <property type="evidence" value="ECO:0007669"/>
    <property type="project" value="TreeGrafter"/>
</dbReference>
<keyword evidence="4 8" id="KW-0418">Kinase</keyword>
<dbReference type="SUPFAM" id="SSF48371">
    <property type="entry name" value="ARM repeat"/>
    <property type="match status" value="1"/>
</dbReference>
<proteinExistence type="predicted"/>
<keyword evidence="3 6" id="KW-0547">Nucleotide-binding</keyword>
<evidence type="ECO:0000256" key="6">
    <source>
        <dbReference type="PROSITE-ProRule" id="PRU10141"/>
    </source>
</evidence>